<accession>A0AAE0IL66</accession>
<dbReference type="Proteomes" id="UP001283341">
    <property type="component" value="Unassembled WGS sequence"/>
</dbReference>
<gene>
    <name evidence="3" type="ORF">B0H66DRAFT_618104</name>
</gene>
<feature type="compositionally biased region" description="Gly residues" evidence="1">
    <location>
        <begin position="149"/>
        <end position="158"/>
    </location>
</feature>
<feature type="chain" id="PRO_5042024245" evidence="2">
    <location>
        <begin position="22"/>
        <end position="252"/>
    </location>
</feature>
<reference evidence="3" key="2">
    <citation type="submission" date="2023-06" db="EMBL/GenBank/DDBJ databases">
        <authorList>
            <consortium name="Lawrence Berkeley National Laboratory"/>
            <person name="Haridas S."/>
            <person name="Hensen N."/>
            <person name="Bonometti L."/>
            <person name="Westerberg I."/>
            <person name="Brannstrom I.O."/>
            <person name="Guillou S."/>
            <person name="Cros-Aarteil S."/>
            <person name="Calhoun S."/>
            <person name="Kuo A."/>
            <person name="Mondo S."/>
            <person name="Pangilinan J."/>
            <person name="Riley R."/>
            <person name="Labutti K."/>
            <person name="Andreopoulos B."/>
            <person name="Lipzen A."/>
            <person name="Chen C."/>
            <person name="Yanf M."/>
            <person name="Daum C."/>
            <person name="Ng V."/>
            <person name="Clum A."/>
            <person name="Steindorff A."/>
            <person name="Ohm R."/>
            <person name="Martin F."/>
            <person name="Silar P."/>
            <person name="Natvig D."/>
            <person name="Lalanne C."/>
            <person name="Gautier V."/>
            <person name="Ament-Velasquez S.L."/>
            <person name="Kruys A."/>
            <person name="Hutchinson M.I."/>
            <person name="Powell A.J."/>
            <person name="Barry K."/>
            <person name="Miller A.N."/>
            <person name="Grigoriev I.V."/>
            <person name="Debuchy R."/>
            <person name="Gladieux P."/>
            <person name="Thoren M.H."/>
            <person name="Johannesson H."/>
        </authorList>
    </citation>
    <scope>NUCLEOTIDE SEQUENCE</scope>
    <source>
        <strain evidence="3">CBS 118394</strain>
    </source>
</reference>
<name>A0AAE0IL66_9PEZI</name>
<dbReference type="InterPro" id="IPR025649">
    <property type="entry name" value="DUF4360"/>
</dbReference>
<keyword evidence="2" id="KW-0732">Signal</keyword>
<reference evidence="3" key="1">
    <citation type="journal article" date="2023" name="Mol. Phylogenet. Evol.">
        <title>Genome-scale phylogeny and comparative genomics of the fungal order Sordariales.</title>
        <authorList>
            <person name="Hensen N."/>
            <person name="Bonometti L."/>
            <person name="Westerberg I."/>
            <person name="Brannstrom I.O."/>
            <person name="Guillou S."/>
            <person name="Cros-Aarteil S."/>
            <person name="Calhoun S."/>
            <person name="Haridas S."/>
            <person name="Kuo A."/>
            <person name="Mondo S."/>
            <person name="Pangilinan J."/>
            <person name="Riley R."/>
            <person name="LaButti K."/>
            <person name="Andreopoulos B."/>
            <person name="Lipzen A."/>
            <person name="Chen C."/>
            <person name="Yan M."/>
            <person name="Daum C."/>
            <person name="Ng V."/>
            <person name="Clum A."/>
            <person name="Steindorff A."/>
            <person name="Ohm R.A."/>
            <person name="Martin F."/>
            <person name="Silar P."/>
            <person name="Natvig D.O."/>
            <person name="Lalanne C."/>
            <person name="Gautier V."/>
            <person name="Ament-Velasquez S.L."/>
            <person name="Kruys A."/>
            <person name="Hutchinson M.I."/>
            <person name="Powell A.J."/>
            <person name="Barry K."/>
            <person name="Miller A.N."/>
            <person name="Grigoriev I.V."/>
            <person name="Debuchy R."/>
            <person name="Gladieux P."/>
            <person name="Hiltunen Thoren M."/>
            <person name="Johannesson H."/>
        </authorList>
    </citation>
    <scope>NUCLEOTIDE SEQUENCE</scope>
    <source>
        <strain evidence="3">CBS 118394</strain>
    </source>
</reference>
<organism evidence="3 4">
    <name type="scientific">Apodospora peruviana</name>
    <dbReference type="NCBI Taxonomy" id="516989"/>
    <lineage>
        <taxon>Eukaryota</taxon>
        <taxon>Fungi</taxon>
        <taxon>Dikarya</taxon>
        <taxon>Ascomycota</taxon>
        <taxon>Pezizomycotina</taxon>
        <taxon>Sordariomycetes</taxon>
        <taxon>Sordariomycetidae</taxon>
        <taxon>Sordariales</taxon>
        <taxon>Lasiosphaeriaceae</taxon>
        <taxon>Apodospora</taxon>
    </lineage>
</organism>
<dbReference type="AlphaFoldDB" id="A0AAE0IL66"/>
<evidence type="ECO:0000313" key="3">
    <source>
        <dbReference type="EMBL" id="KAK3326802.1"/>
    </source>
</evidence>
<comment type="caution">
    <text evidence="3">The sequence shown here is derived from an EMBL/GenBank/DDBJ whole genome shotgun (WGS) entry which is preliminary data.</text>
</comment>
<dbReference type="Pfam" id="PF14273">
    <property type="entry name" value="DUF4360"/>
    <property type="match status" value="1"/>
</dbReference>
<sequence>MRLLSLTLFGIGFMMATGVRGAPQSIIPPEQVEALCRASERAYTGPPMPRILTPTLSGTGCPSGGKIGNNYMGKWSCSRDYDVQLLIPDLNVAAEPGSIAKADCAITFHVDKLGPGWQLSLWDGVLDVDAEMARGSELRMKGSAKWGGLTKGTQGGSRSGFNPTNGPTVKYNKWAATINFGTGPTTNPFSPCASANGEVGNLTLTYSLEADARSSSGPAAMKAGSWTDKGSGVPVQIENAATLNLKWLIREC</sequence>
<evidence type="ECO:0000256" key="1">
    <source>
        <dbReference type="SAM" id="MobiDB-lite"/>
    </source>
</evidence>
<feature type="signal peptide" evidence="2">
    <location>
        <begin position="1"/>
        <end position="21"/>
    </location>
</feature>
<proteinExistence type="predicted"/>
<evidence type="ECO:0000313" key="4">
    <source>
        <dbReference type="Proteomes" id="UP001283341"/>
    </source>
</evidence>
<protein>
    <submittedName>
        <fullName evidence="3">Uncharacterized protein</fullName>
    </submittedName>
</protein>
<evidence type="ECO:0000256" key="2">
    <source>
        <dbReference type="SAM" id="SignalP"/>
    </source>
</evidence>
<dbReference type="EMBL" id="JAUEDM010000002">
    <property type="protein sequence ID" value="KAK3326802.1"/>
    <property type="molecule type" value="Genomic_DNA"/>
</dbReference>
<feature type="region of interest" description="Disordered" evidence="1">
    <location>
        <begin position="145"/>
        <end position="164"/>
    </location>
</feature>
<keyword evidence="4" id="KW-1185">Reference proteome</keyword>